<dbReference type="SUPFAM" id="SSF46689">
    <property type="entry name" value="Homeodomain-like"/>
    <property type="match status" value="1"/>
</dbReference>
<dbReference type="EMBL" id="BAAATE010000047">
    <property type="protein sequence ID" value="GAA2697474.1"/>
    <property type="molecule type" value="Genomic_DNA"/>
</dbReference>
<keyword evidence="2 4" id="KW-0238">DNA-binding</keyword>
<feature type="domain" description="HTH tetR-type" evidence="6">
    <location>
        <begin position="7"/>
        <end position="67"/>
    </location>
</feature>
<evidence type="ECO:0000313" key="8">
    <source>
        <dbReference type="Proteomes" id="UP001501666"/>
    </source>
</evidence>
<evidence type="ECO:0000256" key="4">
    <source>
        <dbReference type="PROSITE-ProRule" id="PRU00335"/>
    </source>
</evidence>
<feature type="region of interest" description="Disordered" evidence="5">
    <location>
        <begin position="185"/>
        <end position="213"/>
    </location>
</feature>
<evidence type="ECO:0000313" key="7">
    <source>
        <dbReference type="EMBL" id="GAA2697474.1"/>
    </source>
</evidence>
<gene>
    <name evidence="7" type="ORF">GCM10010412_092390</name>
</gene>
<dbReference type="RefSeq" id="WP_346156436.1">
    <property type="nucleotide sequence ID" value="NZ_BAAATE010000047.1"/>
</dbReference>
<sequence>MIQERAELTRNKIIHGAAQAFAEYGFASTSLMEIVQLSGTTKGALYFHFGSKERLAEEIQERADEVWTGMENLASCRCDGRAAVQALIDFTHMFARNLARNTVFRAGFRLDGEHSTPRERWIHLLRLLLAETGSASDGMEAILVAFVSGVEALSRRRPGRIGARAITAVWETLLPVLTTTPSAYLPAGRPHPHPDDPLGCAGRPAASRPGRAG</sequence>
<dbReference type="InterPro" id="IPR036271">
    <property type="entry name" value="Tet_transcr_reg_TetR-rel_C_sf"/>
</dbReference>
<keyword evidence="1" id="KW-0805">Transcription regulation</keyword>
<evidence type="ECO:0000256" key="3">
    <source>
        <dbReference type="ARBA" id="ARBA00023163"/>
    </source>
</evidence>
<reference evidence="7 8" key="1">
    <citation type="journal article" date="2019" name="Int. J. Syst. Evol. Microbiol.">
        <title>The Global Catalogue of Microorganisms (GCM) 10K type strain sequencing project: providing services to taxonomists for standard genome sequencing and annotation.</title>
        <authorList>
            <consortium name="The Broad Institute Genomics Platform"/>
            <consortium name="The Broad Institute Genome Sequencing Center for Infectious Disease"/>
            <person name="Wu L."/>
            <person name="Ma J."/>
        </authorList>
    </citation>
    <scope>NUCLEOTIDE SEQUENCE [LARGE SCALE GENOMIC DNA]</scope>
    <source>
        <strain evidence="7 8">JCM 6835</strain>
    </source>
</reference>
<dbReference type="Pfam" id="PF00440">
    <property type="entry name" value="TetR_N"/>
    <property type="match status" value="1"/>
</dbReference>
<evidence type="ECO:0000259" key="6">
    <source>
        <dbReference type="PROSITE" id="PS50977"/>
    </source>
</evidence>
<keyword evidence="8" id="KW-1185">Reference proteome</keyword>
<dbReference type="PANTHER" id="PTHR30055">
    <property type="entry name" value="HTH-TYPE TRANSCRIPTIONAL REGULATOR RUTR"/>
    <property type="match status" value="1"/>
</dbReference>
<evidence type="ECO:0000256" key="1">
    <source>
        <dbReference type="ARBA" id="ARBA00023015"/>
    </source>
</evidence>
<dbReference type="SUPFAM" id="SSF48498">
    <property type="entry name" value="Tetracyclin repressor-like, C-terminal domain"/>
    <property type="match status" value="1"/>
</dbReference>
<proteinExistence type="predicted"/>
<organism evidence="7 8">
    <name type="scientific">Nonomuraea recticatena</name>
    <dbReference type="NCBI Taxonomy" id="46178"/>
    <lineage>
        <taxon>Bacteria</taxon>
        <taxon>Bacillati</taxon>
        <taxon>Actinomycetota</taxon>
        <taxon>Actinomycetes</taxon>
        <taxon>Streptosporangiales</taxon>
        <taxon>Streptosporangiaceae</taxon>
        <taxon>Nonomuraea</taxon>
    </lineage>
</organism>
<accession>A0ABN3T9F1</accession>
<dbReference type="PANTHER" id="PTHR30055:SF234">
    <property type="entry name" value="HTH-TYPE TRANSCRIPTIONAL REGULATOR BETI"/>
    <property type="match status" value="1"/>
</dbReference>
<dbReference type="PRINTS" id="PR00455">
    <property type="entry name" value="HTHTETR"/>
</dbReference>
<feature type="DNA-binding region" description="H-T-H motif" evidence="4">
    <location>
        <begin position="30"/>
        <end position="49"/>
    </location>
</feature>
<dbReference type="InterPro" id="IPR001647">
    <property type="entry name" value="HTH_TetR"/>
</dbReference>
<comment type="caution">
    <text evidence="7">The sequence shown here is derived from an EMBL/GenBank/DDBJ whole genome shotgun (WGS) entry which is preliminary data.</text>
</comment>
<evidence type="ECO:0000256" key="5">
    <source>
        <dbReference type="SAM" id="MobiDB-lite"/>
    </source>
</evidence>
<protein>
    <recommendedName>
        <fullName evidence="6">HTH tetR-type domain-containing protein</fullName>
    </recommendedName>
</protein>
<dbReference type="PROSITE" id="PS50977">
    <property type="entry name" value="HTH_TETR_2"/>
    <property type="match status" value="1"/>
</dbReference>
<dbReference type="Gene3D" id="1.10.357.10">
    <property type="entry name" value="Tetracycline Repressor, domain 2"/>
    <property type="match status" value="1"/>
</dbReference>
<dbReference type="InterPro" id="IPR050109">
    <property type="entry name" value="HTH-type_TetR-like_transc_reg"/>
</dbReference>
<keyword evidence="3" id="KW-0804">Transcription</keyword>
<evidence type="ECO:0000256" key="2">
    <source>
        <dbReference type="ARBA" id="ARBA00023125"/>
    </source>
</evidence>
<dbReference type="InterPro" id="IPR009057">
    <property type="entry name" value="Homeodomain-like_sf"/>
</dbReference>
<dbReference type="Proteomes" id="UP001501666">
    <property type="component" value="Unassembled WGS sequence"/>
</dbReference>
<name>A0ABN3T9F1_9ACTN</name>
<feature type="compositionally biased region" description="Low complexity" evidence="5">
    <location>
        <begin position="199"/>
        <end position="213"/>
    </location>
</feature>